<proteinExistence type="predicted"/>
<dbReference type="AlphaFoldDB" id="A0A5M9JXI8"/>
<evidence type="ECO:0000313" key="2">
    <source>
        <dbReference type="Proteomes" id="UP000322873"/>
    </source>
</evidence>
<evidence type="ECO:0000313" key="1">
    <source>
        <dbReference type="EMBL" id="KAA8573941.1"/>
    </source>
</evidence>
<accession>A0A5M9JXI8</accession>
<reference evidence="1 2" key="1">
    <citation type="submission" date="2019-06" db="EMBL/GenBank/DDBJ databases">
        <title>Genome Sequence of the Brown Rot Fungal Pathogen Monilinia fructicola.</title>
        <authorList>
            <person name="De Miccolis Angelini R.M."/>
            <person name="Landi L."/>
            <person name="Abate D."/>
            <person name="Pollastro S."/>
            <person name="Romanazzi G."/>
            <person name="Faretra F."/>
        </authorList>
    </citation>
    <scope>NUCLEOTIDE SEQUENCE [LARGE SCALE GENOMIC DNA]</scope>
    <source>
        <strain evidence="1 2">Mfrc123</strain>
    </source>
</reference>
<sequence length="120" mass="13732">MIHYFIFTSITVQVNNTIVYSSTNPATFPCPTPKDLFLPNSCPPFYKLLLFPLFPSSSLILHRKYQQHFLCIYLSVYLPNFGSVAGIYNLSTILISGRINHSSIYSFERVSNDKSIHHLL</sequence>
<gene>
    <name evidence="1" type="ORF">EYC84_005484</name>
</gene>
<dbReference type="EMBL" id="VICG01000003">
    <property type="protein sequence ID" value="KAA8573941.1"/>
    <property type="molecule type" value="Genomic_DNA"/>
</dbReference>
<protein>
    <submittedName>
        <fullName evidence="1">Uncharacterized protein</fullName>
    </submittedName>
</protein>
<organism evidence="1 2">
    <name type="scientific">Monilinia fructicola</name>
    <name type="common">Brown rot fungus</name>
    <name type="synonym">Ciboria fructicola</name>
    <dbReference type="NCBI Taxonomy" id="38448"/>
    <lineage>
        <taxon>Eukaryota</taxon>
        <taxon>Fungi</taxon>
        <taxon>Dikarya</taxon>
        <taxon>Ascomycota</taxon>
        <taxon>Pezizomycotina</taxon>
        <taxon>Leotiomycetes</taxon>
        <taxon>Helotiales</taxon>
        <taxon>Sclerotiniaceae</taxon>
        <taxon>Monilinia</taxon>
    </lineage>
</organism>
<comment type="caution">
    <text evidence="1">The sequence shown here is derived from an EMBL/GenBank/DDBJ whole genome shotgun (WGS) entry which is preliminary data.</text>
</comment>
<name>A0A5M9JXI8_MONFR</name>
<keyword evidence="2" id="KW-1185">Reference proteome</keyword>
<dbReference type="Proteomes" id="UP000322873">
    <property type="component" value="Unassembled WGS sequence"/>
</dbReference>